<dbReference type="GO" id="GO:0050418">
    <property type="term" value="F:hydroxylamine reductase activity"/>
    <property type="evidence" value="ECO:0007669"/>
    <property type="project" value="TreeGrafter"/>
</dbReference>
<dbReference type="SUPFAM" id="SSF56821">
    <property type="entry name" value="Prismane protein-like"/>
    <property type="match status" value="1"/>
</dbReference>
<dbReference type="GO" id="GO:0051539">
    <property type="term" value="F:4 iron, 4 sulfur cluster binding"/>
    <property type="evidence" value="ECO:0007669"/>
    <property type="project" value="UniProtKB-UniRule"/>
</dbReference>
<protein>
    <recommendedName>
        <fullName evidence="9">Carbon monoxide dehydrogenase</fullName>
        <ecNumber evidence="9">1.2.7.4</ecNumber>
    </recommendedName>
</protein>
<dbReference type="InterPro" id="IPR004137">
    <property type="entry name" value="HCP/CODH"/>
</dbReference>
<dbReference type="PANTHER" id="PTHR30109">
    <property type="entry name" value="HYDROXYLAMINE REDUCTASE"/>
    <property type="match status" value="1"/>
</dbReference>
<accession>A0A1V4STR3</accession>
<feature type="binding site" evidence="10">
    <location>
        <position position="298"/>
    </location>
    <ligand>
        <name>[Ni-4Fe-4S] cluster</name>
        <dbReference type="ChEBI" id="CHEBI:47739"/>
    </ligand>
</feature>
<dbReference type="Gene3D" id="1.20.1270.30">
    <property type="match status" value="1"/>
</dbReference>
<organism evidence="11 12">
    <name type="scientific">Clostridium thermobutyricum DSM 4928</name>
    <dbReference type="NCBI Taxonomy" id="1121339"/>
    <lineage>
        <taxon>Bacteria</taxon>
        <taxon>Bacillati</taxon>
        <taxon>Bacillota</taxon>
        <taxon>Clostridia</taxon>
        <taxon>Eubacteriales</taxon>
        <taxon>Clostridiaceae</taxon>
        <taxon>Clostridium</taxon>
    </lineage>
</organism>
<feature type="binding site" evidence="10">
    <location>
        <position position="63"/>
    </location>
    <ligand>
        <name>[4Fe-4S] cluster</name>
        <dbReference type="ChEBI" id="CHEBI:49883"/>
        <label>2</label>
    </ligand>
</feature>
<dbReference type="AlphaFoldDB" id="A0A1V4STR3"/>
<dbReference type="Pfam" id="PF03063">
    <property type="entry name" value="Prismane"/>
    <property type="match status" value="1"/>
</dbReference>
<evidence type="ECO:0000256" key="9">
    <source>
        <dbReference type="PIRNR" id="PIRNR005023"/>
    </source>
</evidence>
<keyword evidence="5 9" id="KW-0560">Oxidoreductase</keyword>
<dbReference type="EC" id="1.2.7.4" evidence="9"/>
<feature type="binding site" evidence="10">
    <location>
        <position position="484"/>
    </location>
    <ligand>
        <name>[Ni-4Fe-4S] cluster</name>
        <dbReference type="ChEBI" id="CHEBI:47739"/>
    </ligand>
</feature>
<feature type="binding site" evidence="10">
    <location>
        <position position="74"/>
    </location>
    <ligand>
        <name>[4Fe-4S] cluster</name>
        <dbReference type="ChEBI" id="CHEBI:49883"/>
        <label>2</label>
    </ligand>
</feature>
<evidence type="ECO:0000256" key="6">
    <source>
        <dbReference type="ARBA" id="ARBA00023004"/>
    </source>
</evidence>
<evidence type="ECO:0000256" key="4">
    <source>
        <dbReference type="ARBA" id="ARBA00022723"/>
    </source>
</evidence>
<name>A0A1V4STR3_9CLOT</name>
<dbReference type="GO" id="GO:0004601">
    <property type="term" value="F:peroxidase activity"/>
    <property type="evidence" value="ECO:0007669"/>
    <property type="project" value="TreeGrafter"/>
</dbReference>
<comment type="cofactor">
    <cofactor evidence="1">
        <name>[4Fe-4S] cluster</name>
        <dbReference type="ChEBI" id="CHEBI:49883"/>
    </cofactor>
</comment>
<sequence>MSNCSKTSCQTSCSTCMSADKKLESFIKELDVETSHHRVESQSIKCKFGLDGVCCRLCSNGPCRITPKAKRGICGADADTIVARNFLRAVAAGSGCYIHVIENTALNLKKMAENKEPLKGLKALDRVSNILGITDGDQFEKAYKIADSILKDLYKPRYDKMELVEKLAYAPRFEKWRELGILPGGAKSEVFDGIVKTSTNLSSDPIDMYMSSLRLGISTGLYGLTLVNLLNDIMLGDPVIRQASVGMKVINPDYINIMTTGHQHSLIAHLQDYLISSEATKLANSVGAKGFRIIGCTCVGQDLQVRGEHYNEVFVGHAGNNYTSEAVLATGGIDLITSEFNCTLPGIEPIAEKFDIKMICLDNVAKKVNAESVVYSYEEKEEITNKIVNEAIKSYSKRRCSIELNIPKDHGHDDVLTGLSESNLKEFLGGNWKALVDLIAKGRIKGIACIVGCSNLTAKGHDVFTVELAEALIKKDILILSAGCSSGGLENVGLMSAKAATKAGDSLRKVCEELNIPPVLNFGPCLAIGRLEMIAAELAEYLNIDIPQLPLILSAPQWLEEQALADGVFGLTLGLPLHLALPPFVGGSELALNLFSEGLKEITGGQLIIDGDVDNTANKLEEIIEERRKGLGL</sequence>
<evidence type="ECO:0000256" key="5">
    <source>
        <dbReference type="ARBA" id="ARBA00023002"/>
    </source>
</evidence>
<dbReference type="RefSeq" id="WP_080023258.1">
    <property type="nucleotide sequence ID" value="NZ_LTAY01000050.1"/>
</dbReference>
<keyword evidence="4 9" id="KW-0479">Metal-binding</keyword>
<evidence type="ECO:0000256" key="8">
    <source>
        <dbReference type="ARBA" id="ARBA00048733"/>
    </source>
</evidence>
<dbReference type="GO" id="GO:0042542">
    <property type="term" value="P:response to hydrogen peroxide"/>
    <property type="evidence" value="ECO:0007669"/>
    <property type="project" value="TreeGrafter"/>
</dbReference>
<dbReference type="NCBIfam" id="TIGR01702">
    <property type="entry name" value="CO_DH_cata"/>
    <property type="match status" value="1"/>
</dbReference>
<feature type="binding site" evidence="10">
    <location>
        <position position="262"/>
    </location>
    <ligand>
        <name>[Ni-4Fe-4S] cluster</name>
        <dbReference type="ChEBI" id="CHEBI:47739"/>
    </ligand>
</feature>
<dbReference type="Proteomes" id="UP000191448">
    <property type="component" value="Unassembled WGS sequence"/>
</dbReference>
<evidence type="ECO:0000256" key="10">
    <source>
        <dbReference type="PIRSR" id="PIRSR005023-1"/>
    </source>
</evidence>
<feature type="binding site" evidence="10">
    <location>
        <position position="453"/>
    </location>
    <ligand>
        <name>[Ni-4Fe-4S] cluster</name>
        <dbReference type="ChEBI" id="CHEBI:47739"/>
    </ligand>
</feature>
<feature type="binding site" evidence="10">
    <location>
        <position position="55"/>
    </location>
    <ligand>
        <name>[4Fe-4S] cluster</name>
        <dbReference type="ChEBI" id="CHEBI:49883"/>
        <label>2</label>
    </ligand>
</feature>
<dbReference type="PIRSF" id="PIRSF005023">
    <property type="entry name" value="CODH"/>
    <property type="match status" value="1"/>
</dbReference>
<evidence type="ECO:0000313" key="12">
    <source>
        <dbReference type="Proteomes" id="UP000191448"/>
    </source>
</evidence>
<keyword evidence="2 9" id="KW-0004">4Fe-4S</keyword>
<comment type="catalytic activity">
    <reaction evidence="8 9">
        <text>CO + 2 oxidized [2Fe-2S]-[ferredoxin] + H2O = 2 reduced [2Fe-2S]-[ferredoxin] + CO2 + 2 H(+)</text>
        <dbReference type="Rhea" id="RHEA:21040"/>
        <dbReference type="Rhea" id="RHEA-COMP:10000"/>
        <dbReference type="Rhea" id="RHEA-COMP:10001"/>
        <dbReference type="ChEBI" id="CHEBI:15377"/>
        <dbReference type="ChEBI" id="CHEBI:15378"/>
        <dbReference type="ChEBI" id="CHEBI:16526"/>
        <dbReference type="ChEBI" id="CHEBI:17245"/>
        <dbReference type="ChEBI" id="CHEBI:33737"/>
        <dbReference type="ChEBI" id="CHEBI:33738"/>
        <dbReference type="EC" id="1.2.7.4"/>
    </reaction>
</comment>
<feature type="binding site" evidence="10">
    <location>
        <position position="525"/>
    </location>
    <ligand>
        <name>[Ni-4Fe-4S] cluster</name>
        <dbReference type="ChEBI" id="CHEBI:47739"/>
    </ligand>
</feature>
<dbReference type="PANTHER" id="PTHR30109:SF4">
    <property type="entry name" value="CARBON MONOXIDE DEHYDROGENASE"/>
    <property type="match status" value="1"/>
</dbReference>
<dbReference type="InterPro" id="IPR010047">
    <property type="entry name" value="CODH"/>
</dbReference>
<evidence type="ECO:0000256" key="1">
    <source>
        <dbReference type="ARBA" id="ARBA00001966"/>
    </source>
</evidence>
<keyword evidence="6 9" id="KW-0408">Iron</keyword>
<dbReference type="GO" id="GO:0006091">
    <property type="term" value="P:generation of precursor metabolites and energy"/>
    <property type="evidence" value="ECO:0007669"/>
    <property type="project" value="InterPro"/>
</dbReference>
<dbReference type="InterPro" id="IPR016101">
    <property type="entry name" value="CO_DH_a-bundle"/>
</dbReference>
<feature type="binding site" evidence="10">
    <location>
        <position position="342"/>
    </location>
    <ligand>
        <name>[Ni-4Fe-4S] cluster</name>
        <dbReference type="ChEBI" id="CHEBI:47739"/>
    </ligand>
</feature>
<evidence type="ECO:0000313" key="11">
    <source>
        <dbReference type="EMBL" id="OPX47254.1"/>
    </source>
</evidence>
<keyword evidence="3 10" id="KW-0533">Nickel</keyword>
<dbReference type="OrthoDB" id="5478720at2"/>
<dbReference type="GO" id="GO:0043885">
    <property type="term" value="F:anaerobic carbon-monoxide dehydrogenase activity"/>
    <property type="evidence" value="ECO:0007669"/>
    <property type="project" value="UniProtKB-UniRule"/>
</dbReference>
<evidence type="ECO:0000256" key="2">
    <source>
        <dbReference type="ARBA" id="ARBA00022485"/>
    </source>
</evidence>
<dbReference type="GO" id="GO:0016151">
    <property type="term" value="F:nickel cation binding"/>
    <property type="evidence" value="ECO:0007669"/>
    <property type="project" value="InterPro"/>
</dbReference>
<comment type="caution">
    <text evidence="11">The sequence shown here is derived from an EMBL/GenBank/DDBJ whole genome shotgun (WGS) entry which is preliminary data.</text>
</comment>
<dbReference type="InterPro" id="IPR011254">
    <property type="entry name" value="Prismane-like_sf"/>
</dbReference>
<gene>
    <name evidence="11" type="primary">cooS1</name>
    <name evidence="11" type="ORF">CLTHE_20650</name>
</gene>
<reference evidence="11 12" key="1">
    <citation type="submission" date="2016-02" db="EMBL/GenBank/DDBJ databases">
        <title>Genome sequence of Clostridium thermobutyricum DSM 4928.</title>
        <authorList>
            <person name="Poehlein A."/>
            <person name="Daniel R."/>
        </authorList>
    </citation>
    <scope>NUCLEOTIDE SEQUENCE [LARGE SCALE GENOMIC DNA]</scope>
    <source>
        <strain evidence="11 12">DSM 4928</strain>
    </source>
</reference>
<feature type="binding site" evidence="10">
    <location>
        <position position="54"/>
    </location>
    <ligand>
        <name>[4Fe-4S] cluster</name>
        <dbReference type="ChEBI" id="CHEBI:49883"/>
        <label>1</label>
        <note>ligand shared between dimeric partners</note>
    </ligand>
</feature>
<dbReference type="Gene3D" id="3.40.50.2030">
    <property type="match status" value="2"/>
</dbReference>
<proteinExistence type="predicted"/>
<evidence type="ECO:0000256" key="3">
    <source>
        <dbReference type="ARBA" id="ARBA00022596"/>
    </source>
</evidence>
<keyword evidence="7 9" id="KW-0411">Iron-sulfur</keyword>
<dbReference type="InterPro" id="IPR016099">
    <property type="entry name" value="Prismane-like_a/b-sand"/>
</dbReference>
<feature type="binding site" evidence="10">
    <location>
        <position position="58"/>
    </location>
    <ligand>
        <name>[4Fe-4S] cluster</name>
        <dbReference type="ChEBI" id="CHEBI:49883"/>
        <label>2</label>
    </ligand>
</feature>
<evidence type="ECO:0000256" key="7">
    <source>
        <dbReference type="ARBA" id="ARBA00023014"/>
    </source>
</evidence>
<feature type="binding site" evidence="10">
    <location>
        <position position="46"/>
    </location>
    <ligand>
        <name>[4Fe-4S] cluster</name>
        <dbReference type="ChEBI" id="CHEBI:49883"/>
        <label>1</label>
        <note>ligand shared between dimeric partners</note>
    </ligand>
</feature>
<dbReference type="EMBL" id="LTAY01000050">
    <property type="protein sequence ID" value="OPX47254.1"/>
    <property type="molecule type" value="Genomic_DNA"/>
</dbReference>